<dbReference type="GO" id="GO:0016020">
    <property type="term" value="C:membrane"/>
    <property type="evidence" value="ECO:0007669"/>
    <property type="project" value="UniProtKB-SubCell"/>
</dbReference>
<evidence type="ECO:0000313" key="10">
    <source>
        <dbReference type="Proteomes" id="UP000195221"/>
    </source>
</evidence>
<evidence type="ECO:0000259" key="8">
    <source>
        <dbReference type="Pfam" id="PF00361"/>
    </source>
</evidence>
<name>A0A242N0H2_CABSO</name>
<feature type="transmembrane region" description="Helical" evidence="7">
    <location>
        <begin position="403"/>
        <end position="424"/>
    </location>
</feature>
<organism evidence="9 10">
    <name type="scientific">Caballeronia sordidicola</name>
    <name type="common">Burkholderia sordidicola</name>
    <dbReference type="NCBI Taxonomy" id="196367"/>
    <lineage>
        <taxon>Bacteria</taxon>
        <taxon>Pseudomonadati</taxon>
        <taxon>Pseudomonadota</taxon>
        <taxon>Betaproteobacteria</taxon>
        <taxon>Burkholderiales</taxon>
        <taxon>Burkholderiaceae</taxon>
        <taxon>Caballeronia</taxon>
    </lineage>
</organism>
<keyword evidence="9" id="KW-0830">Ubiquinone</keyword>
<evidence type="ECO:0000313" key="9">
    <source>
        <dbReference type="EMBL" id="OTP77062.1"/>
    </source>
</evidence>
<dbReference type="Proteomes" id="UP000195221">
    <property type="component" value="Unassembled WGS sequence"/>
</dbReference>
<comment type="subcellular location">
    <subcellularLocation>
        <location evidence="1">Endomembrane system</location>
        <topology evidence="1">Multi-pass membrane protein</topology>
    </subcellularLocation>
    <subcellularLocation>
        <location evidence="6">Membrane</location>
        <topology evidence="6">Multi-pass membrane protein</topology>
    </subcellularLocation>
</comment>
<protein>
    <submittedName>
        <fullName evidence="9">NADH-ubiquinone oxidoreductase chain M</fullName>
    </submittedName>
</protein>
<feature type="transmembrane region" description="Helical" evidence="7">
    <location>
        <begin position="242"/>
        <end position="262"/>
    </location>
</feature>
<evidence type="ECO:0000256" key="5">
    <source>
        <dbReference type="ARBA" id="ARBA00023136"/>
    </source>
</evidence>
<dbReference type="InterPro" id="IPR001750">
    <property type="entry name" value="ND/Mrp_TM"/>
</dbReference>
<reference evidence="9 10" key="1">
    <citation type="submission" date="2017-03" db="EMBL/GenBank/DDBJ databases">
        <title>Genome analysis of strain PAMC 26577.</title>
        <authorList>
            <person name="Oh H.-M."/>
            <person name="Yang J.-A."/>
        </authorList>
    </citation>
    <scope>NUCLEOTIDE SEQUENCE [LARGE SCALE GENOMIC DNA]</scope>
    <source>
        <strain evidence="9 10">PAMC 26577</strain>
    </source>
</reference>
<evidence type="ECO:0000256" key="6">
    <source>
        <dbReference type="RuleBase" id="RU000320"/>
    </source>
</evidence>
<comment type="caution">
    <text evidence="9">The sequence shown here is derived from an EMBL/GenBank/DDBJ whole genome shotgun (WGS) entry which is preliminary data.</text>
</comment>
<dbReference type="GO" id="GO:0015990">
    <property type="term" value="P:electron transport coupled proton transport"/>
    <property type="evidence" value="ECO:0007669"/>
    <property type="project" value="TreeGrafter"/>
</dbReference>
<feature type="transmembrane region" description="Helical" evidence="7">
    <location>
        <begin position="137"/>
        <end position="156"/>
    </location>
</feature>
<dbReference type="GO" id="GO:0048039">
    <property type="term" value="F:ubiquinone binding"/>
    <property type="evidence" value="ECO:0007669"/>
    <property type="project" value="TreeGrafter"/>
</dbReference>
<dbReference type="GO" id="GO:0012505">
    <property type="term" value="C:endomembrane system"/>
    <property type="evidence" value="ECO:0007669"/>
    <property type="project" value="UniProtKB-SubCell"/>
</dbReference>
<proteinExistence type="inferred from homology"/>
<evidence type="ECO:0000256" key="4">
    <source>
        <dbReference type="ARBA" id="ARBA00022989"/>
    </source>
</evidence>
<keyword evidence="5 7" id="KW-0472">Membrane</keyword>
<feature type="transmembrane region" description="Helical" evidence="7">
    <location>
        <begin position="370"/>
        <end position="391"/>
    </location>
</feature>
<feature type="transmembrane region" description="Helical" evidence="7">
    <location>
        <begin position="168"/>
        <end position="188"/>
    </location>
</feature>
<feature type="transmembrane region" description="Helical" evidence="7">
    <location>
        <begin position="300"/>
        <end position="319"/>
    </location>
</feature>
<dbReference type="PRINTS" id="PR01437">
    <property type="entry name" value="NUOXDRDTASE4"/>
</dbReference>
<dbReference type="Pfam" id="PF00361">
    <property type="entry name" value="Proton_antipo_M"/>
    <property type="match status" value="1"/>
</dbReference>
<feature type="transmembrane region" description="Helical" evidence="7">
    <location>
        <begin position="115"/>
        <end position="131"/>
    </location>
</feature>
<gene>
    <name evidence="9" type="ORF">PAMC26577_08850</name>
</gene>
<dbReference type="EMBL" id="NBTZ01000033">
    <property type="protein sequence ID" value="OTP77062.1"/>
    <property type="molecule type" value="Genomic_DNA"/>
</dbReference>
<dbReference type="GO" id="GO:0042773">
    <property type="term" value="P:ATP synthesis coupled electron transport"/>
    <property type="evidence" value="ECO:0007669"/>
    <property type="project" value="InterPro"/>
</dbReference>
<feature type="transmembrane region" description="Helical" evidence="7">
    <location>
        <begin position="331"/>
        <end position="349"/>
    </location>
</feature>
<evidence type="ECO:0000256" key="2">
    <source>
        <dbReference type="ARBA" id="ARBA00009025"/>
    </source>
</evidence>
<dbReference type="InterPro" id="IPR010227">
    <property type="entry name" value="NADH_Q_OxRdtase_chainM/4"/>
</dbReference>
<feature type="transmembrane region" description="Helical" evidence="7">
    <location>
        <begin position="85"/>
        <end position="108"/>
    </location>
</feature>
<evidence type="ECO:0000256" key="7">
    <source>
        <dbReference type="SAM" id="Phobius"/>
    </source>
</evidence>
<dbReference type="PANTHER" id="PTHR43507">
    <property type="entry name" value="NADH-UBIQUINONE OXIDOREDUCTASE CHAIN 4"/>
    <property type="match status" value="1"/>
</dbReference>
<dbReference type="RefSeq" id="WP_062172662.1">
    <property type="nucleotide sequence ID" value="NZ_MSRG01000063.1"/>
</dbReference>
<feature type="transmembrane region" description="Helical" evidence="7">
    <location>
        <begin position="445"/>
        <end position="466"/>
    </location>
</feature>
<keyword evidence="3 6" id="KW-0812">Transmembrane</keyword>
<dbReference type="InterPro" id="IPR003918">
    <property type="entry name" value="NADH_UbQ_OxRdtase"/>
</dbReference>
<accession>A0A242N0H2</accession>
<feature type="transmembrane region" description="Helical" evidence="7">
    <location>
        <begin position="200"/>
        <end position="221"/>
    </location>
</feature>
<dbReference type="GO" id="GO:0008137">
    <property type="term" value="F:NADH dehydrogenase (ubiquinone) activity"/>
    <property type="evidence" value="ECO:0007669"/>
    <property type="project" value="InterPro"/>
</dbReference>
<dbReference type="PANTHER" id="PTHR43507:SF1">
    <property type="entry name" value="NADH-UBIQUINONE OXIDOREDUCTASE CHAIN 4"/>
    <property type="match status" value="1"/>
</dbReference>
<dbReference type="GO" id="GO:0003954">
    <property type="term" value="F:NADH dehydrogenase activity"/>
    <property type="evidence" value="ECO:0007669"/>
    <property type="project" value="TreeGrafter"/>
</dbReference>
<feature type="transmembrane region" description="Helical" evidence="7">
    <location>
        <begin position="36"/>
        <end position="55"/>
    </location>
</feature>
<comment type="similarity">
    <text evidence="2">Belongs to the complex I subunit 4 family.</text>
</comment>
<dbReference type="NCBIfam" id="TIGR01972">
    <property type="entry name" value="NDH_I_M"/>
    <property type="match status" value="1"/>
</dbReference>
<dbReference type="NCBIfam" id="NF004501">
    <property type="entry name" value="PRK05846.1-5"/>
    <property type="match status" value="1"/>
</dbReference>
<evidence type="ECO:0000256" key="1">
    <source>
        <dbReference type="ARBA" id="ARBA00004127"/>
    </source>
</evidence>
<evidence type="ECO:0000256" key="3">
    <source>
        <dbReference type="ARBA" id="ARBA00022692"/>
    </source>
</evidence>
<keyword evidence="4 7" id="KW-1133">Transmembrane helix</keyword>
<feature type="domain" description="NADH:quinone oxidoreductase/Mrp antiporter transmembrane" evidence="8">
    <location>
        <begin position="134"/>
        <end position="416"/>
    </location>
</feature>
<feature type="transmembrane region" description="Helical" evidence="7">
    <location>
        <begin position="6"/>
        <end position="24"/>
    </location>
</feature>
<sequence>MHSIPLLSLAIWIPMAFGVAILAIGSDANPMPARWLALAGAALSFAITLPLIAAFNKHSSSMQFVERINWLPDFDISYHLGVDGISMWLTVLTAFTTLIVVLASWSAIRTRCSQYLASFMFLSGLMVGVFTSLDGMLFFIFFEATLIPMYLLIGSWGGKDRAMAAFRFFFFSLGGSLMLLMAMLYLFHRSHTFDLAAWQALPLGFTTQVLLFIAFFAAFAVKVPMWPIHTWLPQVHLEAPTGASVVLGMLKLGAYGFIRFSLPVTPDAAHFFAPTIIVLSLIAVIYASLVALAQTDMSRLLAYSAIAHMGLVTLGIFLFNQIGLDGAIVQMISYGFVSGAMFLGIGMLWERMHTRSIHAYGGVANVMPRFAVFMMLFSMANVGLPGTSGFVGEFMVIMGAIKFNFWIGALACTTLVLSASYTLWMYKRTIYGPLGNDRVAKLPDLGTREFVTLGALAILVLAVGVFPKPLTDVIEPAADNLLKQVSESKQPADEQVLPVARAVADKAREPG</sequence>
<dbReference type="AlphaFoldDB" id="A0A242N0H2"/>
<feature type="transmembrane region" description="Helical" evidence="7">
    <location>
        <begin position="268"/>
        <end position="293"/>
    </location>
</feature>